<feature type="region of interest" description="Disordered" evidence="1">
    <location>
        <begin position="94"/>
        <end position="156"/>
    </location>
</feature>
<dbReference type="Proteomes" id="UP001177003">
    <property type="component" value="Chromosome 1"/>
</dbReference>
<name>A0AA35VEC6_LACSI</name>
<feature type="region of interest" description="Disordered" evidence="1">
    <location>
        <begin position="21"/>
        <end position="59"/>
    </location>
</feature>
<protein>
    <submittedName>
        <fullName evidence="2">Uncharacterized protein</fullName>
    </submittedName>
</protein>
<evidence type="ECO:0000313" key="2">
    <source>
        <dbReference type="EMBL" id="CAI9270140.1"/>
    </source>
</evidence>
<accession>A0AA35VEC6</accession>
<organism evidence="2 3">
    <name type="scientific">Lactuca saligna</name>
    <name type="common">Willowleaf lettuce</name>
    <dbReference type="NCBI Taxonomy" id="75948"/>
    <lineage>
        <taxon>Eukaryota</taxon>
        <taxon>Viridiplantae</taxon>
        <taxon>Streptophyta</taxon>
        <taxon>Embryophyta</taxon>
        <taxon>Tracheophyta</taxon>
        <taxon>Spermatophyta</taxon>
        <taxon>Magnoliopsida</taxon>
        <taxon>eudicotyledons</taxon>
        <taxon>Gunneridae</taxon>
        <taxon>Pentapetalae</taxon>
        <taxon>asterids</taxon>
        <taxon>campanulids</taxon>
        <taxon>Asterales</taxon>
        <taxon>Asteraceae</taxon>
        <taxon>Cichorioideae</taxon>
        <taxon>Cichorieae</taxon>
        <taxon>Lactucinae</taxon>
        <taxon>Lactuca</taxon>
    </lineage>
</organism>
<gene>
    <name evidence="2" type="ORF">LSALG_LOCUS10475</name>
</gene>
<feature type="compositionally biased region" description="Polar residues" evidence="1">
    <location>
        <begin position="94"/>
        <end position="105"/>
    </location>
</feature>
<dbReference type="AlphaFoldDB" id="A0AA35VEC6"/>
<evidence type="ECO:0000256" key="1">
    <source>
        <dbReference type="SAM" id="MobiDB-lite"/>
    </source>
</evidence>
<keyword evidence="3" id="KW-1185">Reference proteome</keyword>
<reference evidence="2" key="1">
    <citation type="submission" date="2023-04" db="EMBL/GenBank/DDBJ databases">
        <authorList>
            <person name="Vijverberg K."/>
            <person name="Xiong W."/>
            <person name="Schranz E."/>
        </authorList>
    </citation>
    <scope>NUCLEOTIDE SEQUENCE</scope>
</reference>
<dbReference type="EMBL" id="OX465077">
    <property type="protein sequence ID" value="CAI9270140.1"/>
    <property type="molecule type" value="Genomic_DNA"/>
</dbReference>
<sequence length="156" mass="17584">MLVAYLQHVNPSIETGVLLITNDEGSSKKSKKSKKVSEEVVIQENPKKQSKIKSPKKIAVETETPKEKVVAESSKEFIPSKSGVFKRLRNFTYQKRTSSTNQSPTVRKPQLNKKGVKVREISAPVSPSSKKRRAEDVAKHINKKMKKRNLVVQDES</sequence>
<feature type="compositionally biased region" description="Basic residues" evidence="1">
    <location>
        <begin position="140"/>
        <end position="149"/>
    </location>
</feature>
<proteinExistence type="predicted"/>
<evidence type="ECO:0000313" key="3">
    <source>
        <dbReference type="Proteomes" id="UP001177003"/>
    </source>
</evidence>